<organism evidence="3 4">
    <name type="scientific">Cadophora malorum</name>
    <dbReference type="NCBI Taxonomy" id="108018"/>
    <lineage>
        <taxon>Eukaryota</taxon>
        <taxon>Fungi</taxon>
        <taxon>Dikarya</taxon>
        <taxon>Ascomycota</taxon>
        <taxon>Pezizomycotina</taxon>
        <taxon>Leotiomycetes</taxon>
        <taxon>Helotiales</taxon>
        <taxon>Ploettnerulaceae</taxon>
        <taxon>Cadophora</taxon>
    </lineage>
</organism>
<evidence type="ECO:0000256" key="2">
    <source>
        <dbReference type="SAM" id="SignalP"/>
    </source>
</evidence>
<evidence type="ECO:0000256" key="1">
    <source>
        <dbReference type="SAM" id="MobiDB-lite"/>
    </source>
</evidence>
<keyword evidence="2" id="KW-0732">Signal</keyword>
<sequence>MFHPTSKFMLLAVALLALTIKFVSGSPMSATSDLSSAVLNHSDNLDTIKLLAAPTPAQFGTQVGTRVVHQDEEVGSRDLQDSCPPPTVQKVRRLPLPSYETKSSMFRVEDHLTGYRYAERDVEHKPTLTILVSPGLTTLTVSALTGRETGGVIVITGPVTHESYKTHSSKTKSWVSPGTFTVTGGSGTFTVITTAPAHPEHTHLAGRIPPPEWLSTHVKTLVRPTNEPVFTETRLLGGRVPPPEWLSTHTHNHPYTGTHARPTEKSSVWRSSTSAISATHIHTMDKHTYSWKHKTETELDPTHLLGGLGTSTEDPPHVRPTDKPASWGLDERDNIPTGIPTSYKPAPSPSCTLTVNNPTPTMKGGVKIMHASTSTTLDRKWKATKTVRGVETVTVDLCTGGRRKPTHGPLDNEFSNLPADTSLADGLPANITTRSPN</sequence>
<accession>A0A8H7T449</accession>
<keyword evidence="4" id="KW-1185">Reference proteome</keyword>
<dbReference type="OrthoDB" id="3561295at2759"/>
<proteinExistence type="predicted"/>
<dbReference type="Proteomes" id="UP000664132">
    <property type="component" value="Unassembled WGS sequence"/>
</dbReference>
<protein>
    <submittedName>
        <fullName evidence="3">Uncharacterized protein</fullName>
    </submittedName>
</protein>
<feature type="region of interest" description="Disordered" evidence="1">
    <location>
        <begin position="400"/>
        <end position="437"/>
    </location>
</feature>
<comment type="caution">
    <text evidence="3">The sequence shown here is derived from an EMBL/GenBank/DDBJ whole genome shotgun (WGS) entry which is preliminary data.</text>
</comment>
<dbReference type="EMBL" id="JAFJYH010000417">
    <property type="protein sequence ID" value="KAG4412007.1"/>
    <property type="molecule type" value="Genomic_DNA"/>
</dbReference>
<evidence type="ECO:0000313" key="3">
    <source>
        <dbReference type="EMBL" id="KAG4412007.1"/>
    </source>
</evidence>
<name>A0A8H7T449_9HELO</name>
<reference evidence="3" key="1">
    <citation type="submission" date="2021-02" db="EMBL/GenBank/DDBJ databases">
        <title>Genome sequence Cadophora malorum strain M34.</title>
        <authorList>
            <person name="Stefanovic E."/>
            <person name="Vu D."/>
            <person name="Scully C."/>
            <person name="Dijksterhuis J."/>
            <person name="Roader J."/>
            <person name="Houbraken J."/>
        </authorList>
    </citation>
    <scope>NUCLEOTIDE SEQUENCE</scope>
    <source>
        <strain evidence="3">M34</strain>
    </source>
</reference>
<feature type="region of interest" description="Disordered" evidence="1">
    <location>
        <begin position="307"/>
        <end position="331"/>
    </location>
</feature>
<feature type="signal peptide" evidence="2">
    <location>
        <begin position="1"/>
        <end position="25"/>
    </location>
</feature>
<evidence type="ECO:0000313" key="4">
    <source>
        <dbReference type="Proteomes" id="UP000664132"/>
    </source>
</evidence>
<feature type="chain" id="PRO_5034723983" evidence="2">
    <location>
        <begin position="26"/>
        <end position="437"/>
    </location>
</feature>
<gene>
    <name evidence="3" type="ORF">IFR04_014851</name>
</gene>
<dbReference type="AlphaFoldDB" id="A0A8H7T449"/>